<dbReference type="Proteomes" id="UP001145094">
    <property type="component" value="Unassembled WGS sequence"/>
</dbReference>
<dbReference type="AlphaFoldDB" id="A0A9W6CDJ8"/>
<reference evidence="3 5" key="5">
    <citation type="journal article" date="2023" name="Int. J. Syst. Evol. Microbiol.">
        <title>Sellimonas catena sp. nov., isolated from human faeces.</title>
        <authorList>
            <person name="Hisatomi A."/>
            <person name="Ohkuma M."/>
            <person name="Sakamoto M."/>
        </authorList>
    </citation>
    <scope>NUCLEOTIDE SEQUENCE</scope>
    <source>
        <strain evidence="2 5">12EGH17</strain>
        <strain evidence="3">18CBH55</strain>
    </source>
</reference>
<dbReference type="SUPFAM" id="SSF52540">
    <property type="entry name" value="P-loop containing nucleoside triphosphate hydrolases"/>
    <property type="match status" value="1"/>
</dbReference>
<dbReference type="Gene3D" id="3.40.50.300">
    <property type="entry name" value="P-loop containing nucleotide triphosphate hydrolases"/>
    <property type="match status" value="1"/>
</dbReference>
<protein>
    <recommendedName>
        <fullName evidence="1">ATPase AAA-type core domain-containing protein</fullName>
    </recommendedName>
</protein>
<dbReference type="Proteomes" id="UP001145145">
    <property type="component" value="Unassembled WGS sequence"/>
</dbReference>
<proteinExistence type="predicted"/>
<dbReference type="Pfam" id="PF13304">
    <property type="entry name" value="AAA_21"/>
    <property type="match status" value="1"/>
</dbReference>
<dbReference type="EMBL" id="BSCH01000012">
    <property type="protein sequence ID" value="GLG90639.1"/>
    <property type="molecule type" value="Genomic_DNA"/>
</dbReference>
<comment type="caution">
    <text evidence="3">The sequence shown here is derived from an EMBL/GenBank/DDBJ whole genome shotgun (WGS) entry which is preliminary data.</text>
</comment>
<organism evidence="3 4">
    <name type="scientific">Sellimonas catena</name>
    <dbReference type="NCBI Taxonomy" id="2994035"/>
    <lineage>
        <taxon>Bacteria</taxon>
        <taxon>Bacillati</taxon>
        <taxon>Bacillota</taxon>
        <taxon>Clostridia</taxon>
        <taxon>Lachnospirales</taxon>
        <taxon>Lachnospiraceae</taxon>
        <taxon>Sellimonas</taxon>
    </lineage>
</organism>
<reference evidence="2" key="1">
    <citation type="submission" date="2022-11" db="EMBL/GenBank/DDBJ databases">
        <title>Draft genome sequence of Sellimonas catena strain 12EGH17.</title>
        <authorList>
            <person name="Atsushi H."/>
            <person name="Moriya O."/>
            <person name="Mitsuo S."/>
        </authorList>
    </citation>
    <scope>NUCLEOTIDE SEQUENCE</scope>
    <source>
        <strain evidence="2">12EGH17</strain>
    </source>
</reference>
<reference evidence="2" key="2">
    <citation type="submission" date="2022-11" db="EMBL/GenBank/DDBJ databases">
        <title>Draft genome sequence of Sellimonas catena strain 12EGH17.</title>
        <authorList>
            <person name="Hisatomi A."/>
            <person name="Ohkuma M."/>
            <person name="Sakamoto M."/>
        </authorList>
    </citation>
    <scope>NUCLEOTIDE SEQUENCE</scope>
    <source>
        <strain evidence="2">12EGH17</strain>
    </source>
</reference>
<reference evidence="3" key="3">
    <citation type="submission" date="2022-11" db="EMBL/GenBank/DDBJ databases">
        <title>Draft genome sequence of Sellimonas catena strain 18CBH55.</title>
        <authorList>
            <person name="Atsushi H."/>
            <person name="Moriya O."/>
            <person name="Mitsuo S."/>
        </authorList>
    </citation>
    <scope>NUCLEOTIDE SEQUENCE</scope>
    <source>
        <strain evidence="3">18CBH55</strain>
    </source>
</reference>
<dbReference type="RefSeq" id="WP_087167084.1">
    <property type="nucleotide sequence ID" value="NZ_BSBO01000022.1"/>
</dbReference>
<reference evidence="3" key="4">
    <citation type="submission" date="2022-11" db="EMBL/GenBank/DDBJ databases">
        <title>Draft genome sequence of Sellimonas catena strain 18CBH55.</title>
        <authorList>
            <person name="Hisatomi A."/>
            <person name="Ohkuma M."/>
            <person name="Sakamoto M."/>
        </authorList>
    </citation>
    <scope>NUCLEOTIDE SEQUENCE</scope>
    <source>
        <strain evidence="3">18CBH55</strain>
    </source>
</reference>
<name>A0A9W6CDJ8_9FIRM</name>
<sequence>MTYINSLDIQSFRGISSLQLDQLSSINILTGDNNSGKTSVLEVIESYSNPESLKMWGTLLRKGSSASAYSFYEGFYDLFNINEKDKSIEYTIKSQDSISKHVVKERIRVDARIIDEEMTESEYNQVREIVNYAPSDSEEMLQRVGKMELCIRINDSTVAKGWVYEGQRRLDTASVGTEGKQKHNIVYIAPSSHTDADIYLTDILKYPNLYEEMLEILKDYDENIISINYDKGNHNYGKGIYKILSKSYQEALPLNVYGDGMKKAVLLMSAVLKAQDGILLLDEFETAIHTSAMSRTFRWILETCLKLNVQVFLTSHSKEAIDKVLKCSEKVRSRTAVYTLYRKKDKITVRRLSGNKALEVQDEMGLELR</sequence>
<dbReference type="InterPro" id="IPR027417">
    <property type="entry name" value="P-loop_NTPase"/>
</dbReference>
<dbReference type="PANTHER" id="PTHR43581:SF4">
    <property type="entry name" value="ATP_GTP PHOSPHATASE"/>
    <property type="match status" value="1"/>
</dbReference>
<gene>
    <name evidence="2" type="ORF">Selli1_21950</name>
    <name evidence="3" type="ORF">Selli2_20660</name>
</gene>
<dbReference type="InterPro" id="IPR003959">
    <property type="entry name" value="ATPase_AAA_core"/>
</dbReference>
<dbReference type="EMBL" id="BSBO01000022">
    <property type="protein sequence ID" value="GLG05021.1"/>
    <property type="molecule type" value="Genomic_DNA"/>
</dbReference>
<evidence type="ECO:0000313" key="5">
    <source>
        <dbReference type="Proteomes" id="UP001145145"/>
    </source>
</evidence>
<evidence type="ECO:0000313" key="3">
    <source>
        <dbReference type="EMBL" id="GLG90639.1"/>
    </source>
</evidence>
<dbReference type="PANTHER" id="PTHR43581">
    <property type="entry name" value="ATP/GTP PHOSPHATASE"/>
    <property type="match status" value="1"/>
</dbReference>
<accession>A0A9W6CDJ8</accession>
<feature type="domain" description="ATPase AAA-type core" evidence="1">
    <location>
        <begin position="26"/>
        <end position="321"/>
    </location>
</feature>
<dbReference type="InterPro" id="IPR051396">
    <property type="entry name" value="Bact_Antivir_Def_Nuclease"/>
</dbReference>
<evidence type="ECO:0000313" key="4">
    <source>
        <dbReference type="Proteomes" id="UP001145094"/>
    </source>
</evidence>
<evidence type="ECO:0000259" key="1">
    <source>
        <dbReference type="Pfam" id="PF13304"/>
    </source>
</evidence>
<keyword evidence="5" id="KW-1185">Reference proteome</keyword>
<evidence type="ECO:0000313" key="2">
    <source>
        <dbReference type="EMBL" id="GLG05021.1"/>
    </source>
</evidence>